<accession>A0A3R7M143</accession>
<feature type="region of interest" description="Disordered" evidence="1">
    <location>
        <begin position="91"/>
        <end position="128"/>
    </location>
</feature>
<feature type="region of interest" description="Disordered" evidence="1">
    <location>
        <begin position="37"/>
        <end position="63"/>
    </location>
</feature>
<evidence type="ECO:0000313" key="3">
    <source>
        <dbReference type="Proteomes" id="UP000283509"/>
    </source>
</evidence>
<organism evidence="2 3">
    <name type="scientific">Penaeus vannamei</name>
    <name type="common">Whiteleg shrimp</name>
    <name type="synonym">Litopenaeus vannamei</name>
    <dbReference type="NCBI Taxonomy" id="6689"/>
    <lineage>
        <taxon>Eukaryota</taxon>
        <taxon>Metazoa</taxon>
        <taxon>Ecdysozoa</taxon>
        <taxon>Arthropoda</taxon>
        <taxon>Crustacea</taxon>
        <taxon>Multicrustacea</taxon>
        <taxon>Malacostraca</taxon>
        <taxon>Eumalacostraca</taxon>
        <taxon>Eucarida</taxon>
        <taxon>Decapoda</taxon>
        <taxon>Dendrobranchiata</taxon>
        <taxon>Penaeoidea</taxon>
        <taxon>Penaeidae</taxon>
        <taxon>Penaeus</taxon>
    </lineage>
</organism>
<feature type="compositionally biased region" description="Basic and acidic residues" evidence="1">
    <location>
        <begin position="43"/>
        <end position="62"/>
    </location>
</feature>
<dbReference type="AlphaFoldDB" id="A0A3R7M143"/>
<feature type="compositionally biased region" description="Low complexity" evidence="1">
    <location>
        <begin position="265"/>
        <end position="275"/>
    </location>
</feature>
<evidence type="ECO:0000313" key="2">
    <source>
        <dbReference type="EMBL" id="ROT69991.1"/>
    </source>
</evidence>
<protein>
    <submittedName>
        <fullName evidence="2">Uncharacterized protein</fullName>
    </submittedName>
</protein>
<feature type="region of interest" description="Disordered" evidence="1">
    <location>
        <begin position="294"/>
        <end position="323"/>
    </location>
</feature>
<dbReference type="EMBL" id="QCYY01002485">
    <property type="protein sequence ID" value="ROT69991.1"/>
    <property type="molecule type" value="Genomic_DNA"/>
</dbReference>
<keyword evidence="3" id="KW-1185">Reference proteome</keyword>
<gene>
    <name evidence="2" type="ORF">C7M84_011737</name>
</gene>
<reference evidence="2 3" key="2">
    <citation type="submission" date="2019-01" db="EMBL/GenBank/DDBJ databases">
        <title>The decoding of complex shrimp genome reveals the adaptation for benthos swimmer, frequently molting mechanism and breeding impact on genome.</title>
        <authorList>
            <person name="Sun Y."/>
            <person name="Gao Y."/>
            <person name="Yu Y."/>
        </authorList>
    </citation>
    <scope>NUCLEOTIDE SEQUENCE [LARGE SCALE GENOMIC DNA]</scope>
    <source>
        <tissue evidence="2">Muscle</tissue>
    </source>
</reference>
<sequence>MRAIARESVATGGRAAGGRLCGLARCTAWEEKDAVAASRCGGGRRESETEARRQSTARGERPRRARVHPGYCVVLPFLAVVLRESGGPALREAARGCGGPQGQDSRGPLPHTPPTITPPRPPPPPFSPPLLASLPLASFSPPSPSLLASLLPLLAPRLPAIPRGLSQGWLLASRGLPFRVRGRRVLGRRREARAVLGGVWRQPKGECCWRGSASVAAVRWRAVAWRRVSDTPLLCLPVPAGSTATRSPRLLPSFPSPPARPLPSSPSRSLSCRSPPRFPTHAAALSGELSFAPSARVKAPSRPARRAVQRQRTRAGPHSRARHSTSLWAYGNGLRVLGGCEALERTVRQEGANPLAGGNEGGREVCASEVLLPRLLINRGRTEGQEIGLKFRAGSSAREFPAGPRPAEVGGRRAGSGRWCGRCALRCWQCRR</sequence>
<dbReference type="Proteomes" id="UP000283509">
    <property type="component" value="Unassembled WGS sequence"/>
</dbReference>
<feature type="compositionally biased region" description="Pro residues" evidence="1">
    <location>
        <begin position="110"/>
        <end position="128"/>
    </location>
</feature>
<name>A0A3R7M143_PENVA</name>
<reference evidence="2 3" key="1">
    <citation type="submission" date="2018-04" db="EMBL/GenBank/DDBJ databases">
        <authorList>
            <person name="Zhang X."/>
            <person name="Yuan J."/>
            <person name="Li F."/>
            <person name="Xiang J."/>
        </authorList>
    </citation>
    <scope>NUCLEOTIDE SEQUENCE [LARGE SCALE GENOMIC DNA]</scope>
    <source>
        <tissue evidence="2">Muscle</tissue>
    </source>
</reference>
<proteinExistence type="predicted"/>
<feature type="compositionally biased region" description="Basic residues" evidence="1">
    <location>
        <begin position="303"/>
        <end position="323"/>
    </location>
</feature>
<feature type="compositionally biased region" description="Pro residues" evidence="1">
    <location>
        <begin position="254"/>
        <end position="264"/>
    </location>
</feature>
<comment type="caution">
    <text evidence="2">The sequence shown here is derived from an EMBL/GenBank/DDBJ whole genome shotgun (WGS) entry which is preliminary data.</text>
</comment>
<evidence type="ECO:0000256" key="1">
    <source>
        <dbReference type="SAM" id="MobiDB-lite"/>
    </source>
</evidence>
<feature type="region of interest" description="Disordered" evidence="1">
    <location>
        <begin position="246"/>
        <end position="277"/>
    </location>
</feature>